<feature type="compositionally biased region" description="Polar residues" evidence="1">
    <location>
        <begin position="545"/>
        <end position="559"/>
    </location>
</feature>
<dbReference type="InterPro" id="IPR045826">
    <property type="entry name" value="SpaA_PFL_dom_2"/>
</dbReference>
<feature type="signal peptide" evidence="3">
    <location>
        <begin position="1"/>
        <end position="23"/>
    </location>
</feature>
<gene>
    <name evidence="5" type="ORF">BBOU_0226</name>
</gene>
<comment type="caution">
    <text evidence="5">The sequence shown here is derived from an EMBL/GenBank/DDBJ whole genome shotgun (WGS) entry which is preliminary data.</text>
</comment>
<feature type="region of interest" description="Disordered" evidence="1">
    <location>
        <begin position="519"/>
        <end position="580"/>
    </location>
</feature>
<dbReference type="SMART" id="SM00327">
    <property type="entry name" value="VWA"/>
    <property type="match status" value="1"/>
</dbReference>
<evidence type="ECO:0000313" key="6">
    <source>
        <dbReference type="Proteomes" id="UP000029093"/>
    </source>
</evidence>
<keyword evidence="2" id="KW-0472">Membrane</keyword>
<evidence type="ECO:0000256" key="3">
    <source>
        <dbReference type="SAM" id="SignalP"/>
    </source>
</evidence>
<dbReference type="InterPro" id="IPR036465">
    <property type="entry name" value="vWFA_dom_sf"/>
</dbReference>
<feature type="region of interest" description="Disordered" evidence="1">
    <location>
        <begin position="425"/>
        <end position="444"/>
    </location>
</feature>
<sequence>MRVVTVCAIAIAMVGTASVRVTASHADMQPSASPPDIPTTTAISVQQSARDPVQLPEPEHTKTVERLDDERYRLTLSVTGAEQSGGTVEQSSADVVLLLDSSGSMSEREDPTCHWPNTCLTRWQVVTQAASDLAQTLLASSSSMSGQTTSVRLALVDFDTAASVVPIGGNQWTTDASALSTALKGLDASTSTGGGTNWEAGLYAANTLLAGSSAERRYIVMLSDGLPTFRQSSMGHDEDWLDQYQAYGNGTTDPDDRCFNAAVDEANRRPNGTELFAVSAGQAAEAKMTAFATAVGGVHFSGTDSASLSDAFDDIAIIITSTVRYRDVHITDTLSSWVVALADDGTPATSADAVVTPVVTATRSDGSQASVDGLTAAFDSASGSLSLRFPEGKTLDPGTTYLVSIDITPIAAAYRSYIASGGYPDTGDDHTDAPGNDTSSGKPGFFSNAEGSALLHYRTVTVTVSGDHSEESVSDELTAAYARPVVQVAVPTLTLAKTVDNTHATAYVGAEPSAWMLSATQRSASAPESGGSSADAATGIKPSAPTESTGQSDTASLPSTAVEPGTYRLGETRNGDYRLDGEPYHHYDRYQAGTWQCADADGTAIDVSADGDVTVAPGSRVTCTITNAATPALADQIPLTGVSGPQAAAPWLAFAAGLPVAGAGIWILRKTRRSAGRR</sequence>
<dbReference type="Pfam" id="PF13519">
    <property type="entry name" value="VWA_2"/>
    <property type="match status" value="1"/>
</dbReference>
<evidence type="ECO:0000313" key="5">
    <source>
        <dbReference type="EMBL" id="KFI48765.1"/>
    </source>
</evidence>
<dbReference type="Pfam" id="PF24558">
    <property type="entry name" value="DUF7604"/>
    <property type="match status" value="1"/>
</dbReference>
<feature type="domain" description="VWFA" evidence="4">
    <location>
        <begin position="94"/>
        <end position="315"/>
    </location>
</feature>
<evidence type="ECO:0000256" key="2">
    <source>
        <dbReference type="SAM" id="Phobius"/>
    </source>
</evidence>
<reference evidence="5 6" key="1">
    <citation type="submission" date="2014-03" db="EMBL/GenBank/DDBJ databases">
        <title>Genomics of Bifidobacteria.</title>
        <authorList>
            <person name="Ventura M."/>
            <person name="Milani C."/>
            <person name="Lugli G.A."/>
        </authorList>
    </citation>
    <scope>NUCLEOTIDE SEQUENCE [LARGE SCALE GENOMIC DNA]</scope>
    <source>
        <strain evidence="5 6">LMG 10736</strain>
    </source>
</reference>
<feature type="compositionally biased region" description="Basic and acidic residues" evidence="1">
    <location>
        <begin position="570"/>
        <end position="580"/>
    </location>
</feature>
<keyword evidence="2" id="KW-1133">Transmembrane helix</keyword>
<name>A0A086ZQG5_9BIFI</name>
<keyword evidence="3" id="KW-0732">Signal</keyword>
<dbReference type="Gene3D" id="3.40.50.410">
    <property type="entry name" value="von Willebrand factor, type A domain"/>
    <property type="match status" value="1"/>
</dbReference>
<dbReference type="CDD" id="cd00198">
    <property type="entry name" value="vWFA"/>
    <property type="match status" value="1"/>
</dbReference>
<dbReference type="Proteomes" id="UP000029093">
    <property type="component" value="Unassembled WGS sequence"/>
</dbReference>
<dbReference type="AlphaFoldDB" id="A0A086ZQG5"/>
<keyword evidence="2" id="KW-0812">Transmembrane</keyword>
<feature type="chain" id="PRO_5038608555" evidence="3">
    <location>
        <begin position="24"/>
        <end position="678"/>
    </location>
</feature>
<evidence type="ECO:0000256" key="1">
    <source>
        <dbReference type="SAM" id="MobiDB-lite"/>
    </source>
</evidence>
<proteinExistence type="predicted"/>
<dbReference type="PROSITE" id="PS50234">
    <property type="entry name" value="VWFA"/>
    <property type="match status" value="1"/>
</dbReference>
<dbReference type="EMBL" id="JGYQ01000006">
    <property type="protein sequence ID" value="KFI48765.1"/>
    <property type="molecule type" value="Genomic_DNA"/>
</dbReference>
<accession>A0A086ZQG5</accession>
<protein>
    <submittedName>
        <fullName evidence="5">Prespore-cell-inducing factor</fullName>
    </submittedName>
</protein>
<dbReference type="SUPFAM" id="SSF53300">
    <property type="entry name" value="vWA-like"/>
    <property type="match status" value="1"/>
</dbReference>
<evidence type="ECO:0000259" key="4">
    <source>
        <dbReference type="PROSITE" id="PS50234"/>
    </source>
</evidence>
<feature type="transmembrane region" description="Helical" evidence="2">
    <location>
        <begin position="648"/>
        <end position="668"/>
    </location>
</feature>
<dbReference type="InterPro" id="IPR002035">
    <property type="entry name" value="VWF_A"/>
</dbReference>
<feature type="compositionally biased region" description="Low complexity" evidence="1">
    <location>
        <begin position="523"/>
        <end position="537"/>
    </location>
</feature>
<dbReference type="InterPro" id="IPR055384">
    <property type="entry name" value="DUF7604"/>
</dbReference>
<keyword evidence="6" id="KW-1185">Reference proteome</keyword>
<organism evidence="5 6">
    <name type="scientific">Bifidobacterium boum</name>
    <dbReference type="NCBI Taxonomy" id="78343"/>
    <lineage>
        <taxon>Bacteria</taxon>
        <taxon>Bacillati</taxon>
        <taxon>Actinomycetota</taxon>
        <taxon>Actinomycetes</taxon>
        <taxon>Bifidobacteriales</taxon>
        <taxon>Bifidobacteriaceae</taxon>
        <taxon>Bifidobacterium</taxon>
    </lineage>
</organism>
<dbReference type="Pfam" id="PF19403">
    <property type="entry name" value="SpaA_2"/>
    <property type="match status" value="1"/>
</dbReference>